<proteinExistence type="predicted"/>
<dbReference type="RefSeq" id="WP_025488944.1">
    <property type="nucleotide sequence ID" value="NZ_CALBAU010000293.1"/>
</dbReference>
<reference evidence="2 4" key="1">
    <citation type="submission" date="2018-08" db="EMBL/GenBank/DDBJ databases">
        <title>A genome reference for cultivated species of the human gut microbiota.</title>
        <authorList>
            <person name="Zou Y."/>
            <person name="Xue W."/>
            <person name="Luo G."/>
        </authorList>
    </citation>
    <scope>NUCLEOTIDE SEQUENCE [LARGE SCALE GENOMIC DNA]</scope>
    <source>
        <strain evidence="2 4">AF26-4BH</strain>
        <strain evidence="1">TF05-5AC</strain>
    </source>
</reference>
<dbReference type="EMBL" id="QVLU01000018">
    <property type="protein sequence ID" value="RGE69162.1"/>
    <property type="molecule type" value="Genomic_DNA"/>
</dbReference>
<protein>
    <recommendedName>
        <fullName evidence="5">Peptidase</fullName>
    </recommendedName>
</protein>
<evidence type="ECO:0000313" key="3">
    <source>
        <dbReference type="Proteomes" id="UP000260812"/>
    </source>
</evidence>
<dbReference type="OrthoDB" id="43895at2"/>
<name>A0A3E3IQ72_9FIRM</name>
<gene>
    <name evidence="2" type="ORF">DWY69_18955</name>
    <name evidence="1" type="ORF">DXC51_05515</name>
</gene>
<dbReference type="Proteomes" id="UP000261166">
    <property type="component" value="Unassembled WGS sequence"/>
</dbReference>
<dbReference type="Proteomes" id="UP000260812">
    <property type="component" value="Unassembled WGS sequence"/>
</dbReference>
<dbReference type="EMBL" id="QVLV01000003">
    <property type="protein sequence ID" value="RGE63420.1"/>
    <property type="molecule type" value="Genomic_DNA"/>
</dbReference>
<evidence type="ECO:0000313" key="2">
    <source>
        <dbReference type="EMBL" id="RGE69162.1"/>
    </source>
</evidence>
<dbReference type="GeneID" id="97986353"/>
<sequence length="250" mass="28085">MTKLKRILLIATVLLASATAAVMIYFFCFTPSGYRISVSIHGFSKLTDHVYVENGWNGKPEELLATLEEARQRVTELFGGMESVPTLIICDNEHKIKRLGGDHDTMTLLINGVHSYTSLSSEFLTADVLAHEMTHAETHQRIYQNSTDTSSIPIWFDEGLAVQNDYREPYSNETWLKLTDNGQNIPSLSEYGSGETFFSGSTEDRRARYCLAGHEVSKWLEKNGRSGLLSLLKRVNQGESFSELYFAVSP</sequence>
<evidence type="ECO:0000313" key="4">
    <source>
        <dbReference type="Proteomes" id="UP000261166"/>
    </source>
</evidence>
<comment type="caution">
    <text evidence="2">The sequence shown here is derived from an EMBL/GenBank/DDBJ whole genome shotgun (WGS) entry which is preliminary data.</text>
</comment>
<dbReference type="AlphaFoldDB" id="A0A3E3IQ72"/>
<keyword evidence="3" id="KW-1185">Reference proteome</keyword>
<evidence type="ECO:0000313" key="1">
    <source>
        <dbReference type="EMBL" id="RGE63420.1"/>
    </source>
</evidence>
<accession>A0A3E3IQ72</accession>
<evidence type="ECO:0008006" key="5">
    <source>
        <dbReference type="Google" id="ProtNLM"/>
    </source>
</evidence>
<organism evidence="2 4">
    <name type="scientific">Eisenbergiella massiliensis</name>
    <dbReference type="NCBI Taxonomy" id="1720294"/>
    <lineage>
        <taxon>Bacteria</taxon>
        <taxon>Bacillati</taxon>
        <taxon>Bacillota</taxon>
        <taxon>Clostridia</taxon>
        <taxon>Lachnospirales</taxon>
        <taxon>Lachnospiraceae</taxon>
        <taxon>Eisenbergiella</taxon>
    </lineage>
</organism>